<evidence type="ECO:0000256" key="4">
    <source>
        <dbReference type="ARBA" id="ARBA00023155"/>
    </source>
</evidence>
<dbReference type="Pfam" id="PF05920">
    <property type="entry name" value="Homeobox_KN"/>
    <property type="match status" value="1"/>
</dbReference>
<accession>T1EHI9</accession>
<evidence type="ECO:0000256" key="3">
    <source>
        <dbReference type="ARBA" id="ARBA00023125"/>
    </source>
</evidence>
<reference evidence="8 10" key="2">
    <citation type="journal article" date="2013" name="Nature">
        <title>Insights into bilaterian evolution from three spiralian genomes.</title>
        <authorList>
            <person name="Simakov O."/>
            <person name="Marletaz F."/>
            <person name="Cho S.J."/>
            <person name="Edsinger-Gonzales E."/>
            <person name="Havlak P."/>
            <person name="Hellsten U."/>
            <person name="Kuo D.H."/>
            <person name="Larsson T."/>
            <person name="Lv J."/>
            <person name="Arendt D."/>
            <person name="Savage R."/>
            <person name="Osoegawa K."/>
            <person name="de Jong P."/>
            <person name="Grimwood J."/>
            <person name="Chapman J.A."/>
            <person name="Shapiro H."/>
            <person name="Aerts A."/>
            <person name="Otillar R.P."/>
            <person name="Terry A.Y."/>
            <person name="Boore J.L."/>
            <person name="Grigoriev I.V."/>
            <person name="Lindberg D.R."/>
            <person name="Seaver E.C."/>
            <person name="Weisblat D.A."/>
            <person name="Putnam N.H."/>
            <person name="Rokhsar D.S."/>
        </authorList>
    </citation>
    <scope>NUCLEOTIDE SEQUENCE</scope>
</reference>
<comment type="subcellular location">
    <subcellularLocation>
        <location evidence="1 6">Nucleus</location>
    </subcellularLocation>
</comment>
<dbReference type="InterPro" id="IPR017970">
    <property type="entry name" value="Homeobox_CS"/>
</dbReference>
<dbReference type="GO" id="GO:0003677">
    <property type="term" value="F:DNA binding"/>
    <property type="evidence" value="ECO:0007669"/>
    <property type="project" value="UniProtKB-UniRule"/>
</dbReference>
<evidence type="ECO:0000313" key="9">
    <source>
        <dbReference type="EnsemblMetazoa" id="HelroP127856"/>
    </source>
</evidence>
<dbReference type="CDD" id="cd00086">
    <property type="entry name" value="homeodomain"/>
    <property type="match status" value="1"/>
</dbReference>
<name>T1EHI9_HELRO</name>
<sequence length="73" mass="8792">RRKNATRESTTTLKAWLYKHIKNPYPTKGEKIMLAIITKMTLTQVSTWFANARRRLKKENKMQWSPRQRNDDD</sequence>
<evidence type="ECO:0000256" key="5">
    <source>
        <dbReference type="ARBA" id="ARBA00023242"/>
    </source>
</evidence>
<evidence type="ECO:0000256" key="6">
    <source>
        <dbReference type="PROSITE-ProRule" id="PRU00108"/>
    </source>
</evidence>
<dbReference type="RefSeq" id="XP_009028615.1">
    <property type="nucleotide sequence ID" value="XM_009030367.1"/>
</dbReference>
<dbReference type="InterPro" id="IPR008422">
    <property type="entry name" value="KN_HD"/>
</dbReference>
<dbReference type="GeneID" id="20196039"/>
<keyword evidence="3 6" id="KW-0238">DNA-binding</keyword>
<dbReference type="KEGG" id="hro:HELRODRAFT_127856"/>
<dbReference type="SUPFAM" id="SSF46689">
    <property type="entry name" value="Homeodomain-like"/>
    <property type="match status" value="1"/>
</dbReference>
<dbReference type="PANTHER" id="PTHR11211">
    <property type="entry name" value="IROQUOIS-CLASS HOMEODOMAIN PROTEIN IRX"/>
    <property type="match status" value="1"/>
</dbReference>
<dbReference type="GO" id="GO:0005634">
    <property type="term" value="C:nucleus"/>
    <property type="evidence" value="ECO:0007669"/>
    <property type="project" value="UniProtKB-SubCell"/>
</dbReference>
<evidence type="ECO:0000256" key="1">
    <source>
        <dbReference type="ARBA" id="ARBA00004123"/>
    </source>
</evidence>
<dbReference type="STRING" id="6412.T1EHI9"/>
<evidence type="ECO:0000256" key="2">
    <source>
        <dbReference type="ARBA" id="ARBA00008446"/>
    </source>
</evidence>
<dbReference type="EMBL" id="AMQM01007464">
    <property type="status" value="NOT_ANNOTATED_CDS"/>
    <property type="molecule type" value="Genomic_DNA"/>
</dbReference>
<dbReference type="InParanoid" id="T1EHI9"/>
<protein>
    <recommendedName>
        <fullName evidence="7">Homeobox domain-containing protein</fullName>
    </recommendedName>
</protein>
<dbReference type="Gene3D" id="1.10.10.60">
    <property type="entry name" value="Homeodomain-like"/>
    <property type="match status" value="1"/>
</dbReference>
<feature type="DNA-binding region" description="Homeobox" evidence="6">
    <location>
        <begin position="3"/>
        <end position="60"/>
    </location>
</feature>
<dbReference type="PROSITE" id="PS50071">
    <property type="entry name" value="HOMEOBOX_2"/>
    <property type="match status" value="1"/>
</dbReference>
<dbReference type="AlphaFoldDB" id="T1EHI9"/>
<dbReference type="PROSITE" id="PS00027">
    <property type="entry name" value="HOMEOBOX_1"/>
    <property type="match status" value="1"/>
</dbReference>
<organism evidence="9 10">
    <name type="scientific">Helobdella robusta</name>
    <name type="common">Californian leech</name>
    <dbReference type="NCBI Taxonomy" id="6412"/>
    <lineage>
        <taxon>Eukaryota</taxon>
        <taxon>Metazoa</taxon>
        <taxon>Spiralia</taxon>
        <taxon>Lophotrochozoa</taxon>
        <taxon>Annelida</taxon>
        <taxon>Clitellata</taxon>
        <taxon>Hirudinea</taxon>
        <taxon>Rhynchobdellida</taxon>
        <taxon>Glossiphoniidae</taxon>
        <taxon>Helobdella</taxon>
    </lineage>
</organism>
<keyword evidence="10" id="KW-1185">Reference proteome</keyword>
<dbReference type="OMA" id="AWINEHI"/>
<evidence type="ECO:0000259" key="7">
    <source>
        <dbReference type="PROSITE" id="PS50071"/>
    </source>
</evidence>
<dbReference type="InterPro" id="IPR001356">
    <property type="entry name" value="HD"/>
</dbReference>
<dbReference type="FunFam" id="1.10.10.60:FF:000003">
    <property type="entry name" value="Iroquois-class homeobox protein IRX"/>
    <property type="match status" value="1"/>
</dbReference>
<dbReference type="InterPro" id="IPR009057">
    <property type="entry name" value="Homeodomain-like_sf"/>
</dbReference>
<dbReference type="Proteomes" id="UP000015101">
    <property type="component" value="Unassembled WGS sequence"/>
</dbReference>
<reference evidence="9" key="3">
    <citation type="submission" date="2015-06" db="UniProtKB">
        <authorList>
            <consortium name="EnsemblMetazoa"/>
        </authorList>
    </citation>
    <scope>IDENTIFICATION</scope>
</reference>
<proteinExistence type="inferred from homology"/>
<dbReference type="eggNOG" id="KOG0773">
    <property type="taxonomic scope" value="Eukaryota"/>
</dbReference>
<dbReference type="EnsemblMetazoa" id="HelroT127856">
    <property type="protein sequence ID" value="HelroP127856"/>
    <property type="gene ID" value="HelroG127856"/>
</dbReference>
<dbReference type="GO" id="GO:0000981">
    <property type="term" value="F:DNA-binding transcription factor activity, RNA polymerase II-specific"/>
    <property type="evidence" value="ECO:0007669"/>
    <property type="project" value="InterPro"/>
</dbReference>
<dbReference type="EMBL" id="KB097620">
    <property type="protein sequence ID" value="ESN93348.1"/>
    <property type="molecule type" value="Genomic_DNA"/>
</dbReference>
<reference evidence="10" key="1">
    <citation type="submission" date="2012-12" db="EMBL/GenBank/DDBJ databases">
        <authorList>
            <person name="Hellsten U."/>
            <person name="Grimwood J."/>
            <person name="Chapman J.A."/>
            <person name="Shapiro H."/>
            <person name="Aerts A."/>
            <person name="Otillar R.P."/>
            <person name="Terry A.Y."/>
            <person name="Boore J.L."/>
            <person name="Simakov O."/>
            <person name="Marletaz F."/>
            <person name="Cho S.-J."/>
            <person name="Edsinger-Gonzales E."/>
            <person name="Havlak P."/>
            <person name="Kuo D.-H."/>
            <person name="Larsson T."/>
            <person name="Lv J."/>
            <person name="Arendt D."/>
            <person name="Savage R."/>
            <person name="Osoegawa K."/>
            <person name="de Jong P."/>
            <person name="Lindberg D.R."/>
            <person name="Seaver E.C."/>
            <person name="Weisblat D.A."/>
            <person name="Putnam N.H."/>
            <person name="Grigoriev I.V."/>
            <person name="Rokhsar D.S."/>
        </authorList>
    </citation>
    <scope>NUCLEOTIDE SEQUENCE</scope>
</reference>
<dbReference type="CTD" id="20196039"/>
<keyword evidence="4 6" id="KW-0371">Homeobox</keyword>
<dbReference type="HOGENOM" id="CLU_049543_14_0_1"/>
<comment type="similarity">
    <text evidence="2">Belongs to the TALE/IRO homeobox family.</text>
</comment>
<keyword evidence="5 6" id="KW-0539">Nucleus</keyword>
<dbReference type="PANTHER" id="PTHR11211:SF40">
    <property type="entry name" value="MIRROR, ISOFORM C"/>
    <property type="match status" value="1"/>
</dbReference>
<dbReference type="OrthoDB" id="5399138at2759"/>
<dbReference type="SMART" id="SM00389">
    <property type="entry name" value="HOX"/>
    <property type="match status" value="1"/>
</dbReference>
<evidence type="ECO:0000313" key="8">
    <source>
        <dbReference type="EMBL" id="ESN93348.1"/>
    </source>
</evidence>
<gene>
    <name evidence="9" type="primary">20196039</name>
    <name evidence="8" type="ORF">HELRODRAFT_127856</name>
</gene>
<evidence type="ECO:0000313" key="10">
    <source>
        <dbReference type="Proteomes" id="UP000015101"/>
    </source>
</evidence>
<feature type="domain" description="Homeobox" evidence="7">
    <location>
        <begin position="1"/>
        <end position="59"/>
    </location>
</feature>